<dbReference type="GeneID" id="40100588"/>
<evidence type="ECO:0000313" key="2">
    <source>
        <dbReference type="EMBL" id="SOK58447.1"/>
    </source>
</evidence>
<evidence type="ECO:0000256" key="1">
    <source>
        <dbReference type="SAM" id="Phobius"/>
    </source>
</evidence>
<keyword evidence="1" id="KW-0812">Transmembrane</keyword>
<accession>A0A2C9CXA6</accession>
<reference evidence="2" key="1">
    <citation type="submission" date="2017-10" db="EMBL/GenBank/DDBJ databases">
        <authorList>
            <person name="Banno H."/>
            <person name="Chua N.-H."/>
        </authorList>
    </citation>
    <scope>NUCLEOTIDE SEQUENCE [LARGE SCALE GENOMIC DNA]</scope>
</reference>
<protein>
    <submittedName>
        <fullName evidence="2">Uncharacterized protein</fullName>
    </submittedName>
</protein>
<organism evidence="2 4">
    <name type="scientific">Yersinia phage fHe-Yen9-04</name>
    <dbReference type="NCBI Taxonomy" id="2052742"/>
    <lineage>
        <taxon>Viruses</taxon>
        <taxon>Duplodnaviria</taxon>
        <taxon>Heunggongvirae</taxon>
        <taxon>Uroviricota</taxon>
        <taxon>Caudoviricetes</taxon>
        <taxon>Eneladusvirus</taxon>
        <taxon>Eneladusvirus Yen904</taxon>
    </lineage>
</organism>
<gene>
    <name evidence="2" type="primary">g170</name>
</gene>
<dbReference type="OrthoDB" id="40015at10239"/>
<dbReference type="Proteomes" id="UP000240931">
    <property type="component" value="Segment"/>
</dbReference>
<evidence type="ECO:0000313" key="5">
    <source>
        <dbReference type="Proteomes" id="UP000317227"/>
    </source>
</evidence>
<dbReference type="Proteomes" id="UP000317227">
    <property type="component" value="Segment"/>
</dbReference>
<reference evidence="4" key="2">
    <citation type="submission" date="2017-10" db="EMBL/GenBank/DDBJ databases">
        <authorList>
            <person name="Skurnik M."/>
        </authorList>
    </citation>
    <scope>NUCLEOTIDE SEQUENCE [LARGE SCALE GENOMIC DNA]</scope>
</reference>
<evidence type="ECO:0000313" key="3">
    <source>
        <dbReference type="EMBL" id="VUE36216.1"/>
    </source>
</evidence>
<keyword evidence="1" id="KW-1133">Transmembrane helix</keyword>
<dbReference type="EMBL" id="LT960551">
    <property type="protein sequence ID" value="SOK58447.1"/>
    <property type="molecule type" value="Genomic_DNA"/>
</dbReference>
<dbReference type="KEGG" id="vg:40100588"/>
<dbReference type="RefSeq" id="YP_009623780.1">
    <property type="nucleotide sequence ID" value="NC_042116.1"/>
</dbReference>
<dbReference type="EMBL" id="LR596615">
    <property type="protein sequence ID" value="VUE36216.1"/>
    <property type="molecule type" value="Genomic_DNA"/>
</dbReference>
<feature type="transmembrane region" description="Helical" evidence="1">
    <location>
        <begin position="28"/>
        <end position="43"/>
    </location>
</feature>
<evidence type="ECO:0000313" key="4">
    <source>
        <dbReference type="Proteomes" id="UP000240931"/>
    </source>
</evidence>
<name>A0A2C9CXA6_9CAUD</name>
<keyword evidence="1" id="KW-0472">Membrane</keyword>
<reference evidence="3 5" key="3">
    <citation type="submission" date="2019-06" db="EMBL/GenBank/DDBJ databases">
        <authorList>
            <person name="Bower L."/>
            <person name="Leinonen R."/>
        </authorList>
    </citation>
    <scope>NUCLEOTIDE SEQUENCE [LARGE SCALE GENOMIC DNA]</scope>
</reference>
<proteinExistence type="predicted"/>
<sequence length="44" mass="4678">MKSIFIVLAGTALCGIGAYGFANNVDLWGVWVFVGGLLIFTQVD</sequence>
<keyword evidence="4" id="KW-1185">Reference proteome</keyword>